<accession>A0AA35VQ77</accession>
<proteinExistence type="predicted"/>
<dbReference type="PANTHER" id="PTHR31286">
    <property type="entry name" value="GLYCINE-RICH CELL WALL STRUCTURAL PROTEIN 1.8-LIKE"/>
    <property type="match status" value="1"/>
</dbReference>
<dbReference type="InterPro" id="IPR025558">
    <property type="entry name" value="DUF4283"/>
</dbReference>
<reference evidence="3" key="1">
    <citation type="submission" date="2023-04" db="EMBL/GenBank/DDBJ databases">
        <authorList>
            <person name="Vijverberg K."/>
            <person name="Xiong W."/>
            <person name="Schranz E."/>
        </authorList>
    </citation>
    <scope>NUCLEOTIDE SEQUENCE</scope>
</reference>
<dbReference type="InterPro" id="IPR040256">
    <property type="entry name" value="At4g02000-like"/>
</dbReference>
<organism evidence="3 4">
    <name type="scientific">Lactuca saligna</name>
    <name type="common">Willowleaf lettuce</name>
    <dbReference type="NCBI Taxonomy" id="75948"/>
    <lineage>
        <taxon>Eukaryota</taxon>
        <taxon>Viridiplantae</taxon>
        <taxon>Streptophyta</taxon>
        <taxon>Embryophyta</taxon>
        <taxon>Tracheophyta</taxon>
        <taxon>Spermatophyta</taxon>
        <taxon>Magnoliopsida</taxon>
        <taxon>eudicotyledons</taxon>
        <taxon>Gunneridae</taxon>
        <taxon>Pentapetalae</taxon>
        <taxon>asterids</taxon>
        <taxon>campanulids</taxon>
        <taxon>Asterales</taxon>
        <taxon>Asteraceae</taxon>
        <taxon>Cichorioideae</taxon>
        <taxon>Cichorieae</taxon>
        <taxon>Lactucinae</taxon>
        <taxon>Lactuca</taxon>
    </lineage>
</organism>
<gene>
    <name evidence="3" type="ORF">LSALG_LOCUS7699</name>
</gene>
<protein>
    <recommendedName>
        <fullName evidence="2">DUF4283 domain-containing protein</fullName>
    </recommendedName>
</protein>
<dbReference type="Proteomes" id="UP001177003">
    <property type="component" value="Chromosome 1"/>
</dbReference>
<evidence type="ECO:0000313" key="4">
    <source>
        <dbReference type="Proteomes" id="UP001177003"/>
    </source>
</evidence>
<feature type="region of interest" description="Disordered" evidence="1">
    <location>
        <begin position="638"/>
        <end position="659"/>
    </location>
</feature>
<dbReference type="EMBL" id="OX465077">
    <property type="protein sequence ID" value="CAI9267202.1"/>
    <property type="molecule type" value="Genomic_DNA"/>
</dbReference>
<feature type="region of interest" description="Disordered" evidence="1">
    <location>
        <begin position="722"/>
        <end position="760"/>
    </location>
</feature>
<dbReference type="Pfam" id="PF14111">
    <property type="entry name" value="DUF4283"/>
    <property type="match status" value="1"/>
</dbReference>
<dbReference type="AlphaFoldDB" id="A0AA35VQ77"/>
<evidence type="ECO:0000259" key="2">
    <source>
        <dbReference type="Pfam" id="PF14111"/>
    </source>
</evidence>
<evidence type="ECO:0000256" key="1">
    <source>
        <dbReference type="SAM" id="MobiDB-lite"/>
    </source>
</evidence>
<feature type="domain" description="DUF4283" evidence="2">
    <location>
        <begin position="444"/>
        <end position="519"/>
    </location>
</feature>
<name>A0AA35VQ77_LACSI</name>
<dbReference type="PANTHER" id="PTHR31286:SF99">
    <property type="entry name" value="DUF4283 DOMAIN-CONTAINING PROTEIN"/>
    <property type="match status" value="1"/>
</dbReference>
<keyword evidence="4" id="KW-1185">Reference proteome</keyword>
<feature type="compositionally biased region" description="Polar residues" evidence="1">
    <location>
        <begin position="732"/>
        <end position="760"/>
    </location>
</feature>
<evidence type="ECO:0000313" key="3">
    <source>
        <dbReference type="EMBL" id="CAI9267202.1"/>
    </source>
</evidence>
<sequence>MGKIHRVHRSSRKKSKYHDAEAAILGSFHFEDSPQKDEVVAGSRNIHGESEFVESSSSSTAFCISNHSNKGIFFSNSPVHVSHEASCEPSVEKIDCYSHDNEEVEGPGNVFGEESVPINPFADSFNDSQEAVESEDVPHAKDGASKKIEKIDGIVEDCSDSDDEDLVRDLPSTGFLSPVVSSPTPPSGSASVELPSLPILTAEKHDDEVNSPRSPIDGAVDAFGCLTAPLNLRSPPSSVVSSILGKDLLPVEGRTPNLSCSIMGKEILLNKERSDATGTSLKPINCSSGKALIAPEIVDSPIPNTYSKQPLVGNMESQKMPCLGTKAVGHDLNSFLGDTASTHIYYPPKIKTQHLLVQTPPFPLLPLSFADIVLGKSKTSLAGPLSPDHVVDDPTCKDSPIKFSDDEVPSVTPLKLDFVNISNSLHDDFLIIPPEIMTNGSIPFERTLYGYFIGNRLAFPLVKDSLQELWKEHGISDIFIDDMFFFKFDNENGMNYVLQKGIWKINGIPLFLRKWDPDVFIEKPTYDRVPVWVNIFGIPLQLFNKDGLSLIASKLGNPLEVDSYTTTMCERATGRAVFARILIEMSAKDPWAKEIKIKAVTAKGATSTTLRVEYSWNPKRCDYCKIFGHDHATCPDHSISAPDPKSATPTPKDVDNEGYQTVMRRSRNFPIPKKKIPIDNRKGKGHAIKITQVYKPVTRVEPKKKVSTNMFDALSHQRVDDIDDDSRVPQVIHSSTTIPASNALPSSSHGGCTSSPIDQG</sequence>